<dbReference type="EMBL" id="CP017146">
    <property type="protein sequence ID" value="QHO69098.1"/>
    <property type="molecule type" value="Genomic_DNA"/>
</dbReference>
<dbReference type="GO" id="GO:0042597">
    <property type="term" value="C:periplasmic space"/>
    <property type="evidence" value="ECO:0007669"/>
    <property type="project" value="TreeGrafter"/>
</dbReference>
<reference evidence="8 9" key="1">
    <citation type="submission" date="2016-09" db="EMBL/GenBank/DDBJ databases">
        <title>Complete genome sequence of microbes from the polar regions.</title>
        <authorList>
            <person name="Liao L."/>
            <person name="Chen B."/>
        </authorList>
    </citation>
    <scope>NUCLEOTIDE SEQUENCE [LARGE SCALE GENOMIC DNA]</scope>
    <source>
        <strain evidence="8 9">ZS314</strain>
    </source>
</reference>
<dbReference type="RefSeq" id="WP_161885458.1">
    <property type="nucleotide sequence ID" value="NZ_CP017146.1"/>
</dbReference>
<dbReference type="InterPro" id="IPR030395">
    <property type="entry name" value="GP_PDE_dom"/>
</dbReference>
<evidence type="ECO:0000313" key="8">
    <source>
        <dbReference type="EMBL" id="QHO69098.1"/>
    </source>
</evidence>
<dbReference type="OrthoDB" id="9758957at2"/>
<evidence type="ECO:0000256" key="1">
    <source>
        <dbReference type="ARBA" id="ARBA00007277"/>
    </source>
</evidence>
<keyword evidence="9" id="KW-1185">Reference proteome</keyword>
<organism evidence="8 9">
    <name type="scientific">Marisediminicola antarctica</name>
    <dbReference type="NCBI Taxonomy" id="674079"/>
    <lineage>
        <taxon>Bacteria</taxon>
        <taxon>Bacillati</taxon>
        <taxon>Actinomycetota</taxon>
        <taxon>Actinomycetes</taxon>
        <taxon>Micrococcales</taxon>
        <taxon>Microbacteriaceae</taxon>
        <taxon>Marisediminicola</taxon>
    </lineage>
</organism>
<proteinExistence type="inferred from homology"/>
<dbReference type="GO" id="GO:0006629">
    <property type="term" value="P:lipid metabolic process"/>
    <property type="evidence" value="ECO:0007669"/>
    <property type="project" value="InterPro"/>
</dbReference>
<keyword evidence="3" id="KW-0732">Signal</keyword>
<evidence type="ECO:0000256" key="2">
    <source>
        <dbReference type="ARBA" id="ARBA00012247"/>
    </source>
</evidence>
<sequence length="332" mass="36001">MNLLGPDAPIVIAHRGASGYHPEHTHSAYRVAIEHGADAVEPDLVASRDGVLVIRHENEMSKSTDVAERPEFADRRTTKSIDGVSRTGWFTEDFTWAELSTLRATEPLPGIRFASLVHSGTEPIIRLEDLLALLDEQERQVGAVLEIKHASYFAGIGLPLDVLLAGALETAGWTGDPRLTIESFELTFFDKLRERGVAGRFIYLIEPKGVPFDRPHASYASALTDEGLRELRGHVHGISVSKKLLLQQGGDGVVSSTDLVERAHAAGLLIYGWTLRAENKFLTGGHQGGGAASDHGDWPTEFGLILASGIDGVFSDHPDLALEVRRNLATPA</sequence>
<comment type="catalytic activity">
    <reaction evidence="6">
        <text>a sn-glycero-3-phosphodiester + H2O = an alcohol + sn-glycerol 3-phosphate + H(+)</text>
        <dbReference type="Rhea" id="RHEA:12969"/>
        <dbReference type="ChEBI" id="CHEBI:15377"/>
        <dbReference type="ChEBI" id="CHEBI:15378"/>
        <dbReference type="ChEBI" id="CHEBI:30879"/>
        <dbReference type="ChEBI" id="CHEBI:57597"/>
        <dbReference type="ChEBI" id="CHEBI:83408"/>
        <dbReference type="EC" id="3.1.4.46"/>
    </reaction>
</comment>
<evidence type="ECO:0000313" key="9">
    <source>
        <dbReference type="Proteomes" id="UP000464507"/>
    </source>
</evidence>
<evidence type="ECO:0000259" key="7">
    <source>
        <dbReference type="PROSITE" id="PS51704"/>
    </source>
</evidence>
<dbReference type="GO" id="GO:0008889">
    <property type="term" value="F:glycerophosphodiester phosphodiesterase activity"/>
    <property type="evidence" value="ECO:0007669"/>
    <property type="project" value="UniProtKB-EC"/>
</dbReference>
<comment type="similarity">
    <text evidence="1">Belongs to the glycerophosphoryl diester phosphodiesterase family.</text>
</comment>
<keyword evidence="5" id="KW-0378">Hydrolase</keyword>
<gene>
    <name evidence="8" type="ORF">BHD05_04980</name>
</gene>
<dbReference type="Proteomes" id="UP000464507">
    <property type="component" value="Chromosome"/>
</dbReference>
<dbReference type="GO" id="GO:0006071">
    <property type="term" value="P:glycerol metabolic process"/>
    <property type="evidence" value="ECO:0007669"/>
    <property type="project" value="UniProtKB-KW"/>
</dbReference>
<dbReference type="SUPFAM" id="SSF51695">
    <property type="entry name" value="PLC-like phosphodiesterases"/>
    <property type="match status" value="1"/>
</dbReference>
<feature type="domain" description="GP-PDE" evidence="7">
    <location>
        <begin position="9"/>
        <end position="325"/>
    </location>
</feature>
<name>A0A7L5AF80_9MICO</name>
<evidence type="ECO:0000256" key="6">
    <source>
        <dbReference type="ARBA" id="ARBA00047512"/>
    </source>
</evidence>
<dbReference type="Pfam" id="PF03009">
    <property type="entry name" value="GDPD"/>
    <property type="match status" value="1"/>
</dbReference>
<accession>A0A7L5AF80</accession>
<evidence type="ECO:0000256" key="3">
    <source>
        <dbReference type="ARBA" id="ARBA00022729"/>
    </source>
</evidence>
<dbReference type="PANTHER" id="PTHR43620">
    <property type="entry name" value="GLYCEROPHOSPHORYL DIESTER PHOSPHODIESTERASE"/>
    <property type="match status" value="1"/>
</dbReference>
<dbReference type="InterPro" id="IPR017946">
    <property type="entry name" value="PLC-like_Pdiesterase_TIM-brl"/>
</dbReference>
<dbReference type="AlphaFoldDB" id="A0A7L5AF80"/>
<dbReference type="PANTHER" id="PTHR43620:SF7">
    <property type="entry name" value="GLYCEROPHOSPHODIESTER PHOSPHODIESTERASE GDPD5-RELATED"/>
    <property type="match status" value="1"/>
</dbReference>
<evidence type="ECO:0000256" key="4">
    <source>
        <dbReference type="ARBA" id="ARBA00022798"/>
    </source>
</evidence>
<protein>
    <recommendedName>
        <fullName evidence="2">glycerophosphodiester phosphodiesterase</fullName>
        <ecNumber evidence="2">3.1.4.46</ecNumber>
    </recommendedName>
</protein>
<dbReference type="Gene3D" id="3.20.20.190">
    <property type="entry name" value="Phosphatidylinositol (PI) phosphodiesterase"/>
    <property type="match status" value="1"/>
</dbReference>
<keyword evidence="4" id="KW-0319">Glycerol metabolism</keyword>
<evidence type="ECO:0000256" key="5">
    <source>
        <dbReference type="ARBA" id="ARBA00022801"/>
    </source>
</evidence>
<dbReference type="EC" id="3.1.4.46" evidence="2"/>
<dbReference type="PROSITE" id="PS51704">
    <property type="entry name" value="GP_PDE"/>
    <property type="match status" value="1"/>
</dbReference>
<dbReference type="KEGG" id="mant:BHD05_04980"/>